<dbReference type="Gene3D" id="3.40.50.360">
    <property type="match status" value="1"/>
</dbReference>
<dbReference type="AlphaFoldDB" id="A0AAJ1PQU7"/>
<dbReference type="InterPro" id="IPR029039">
    <property type="entry name" value="Flavoprotein-like_sf"/>
</dbReference>
<dbReference type="RefSeq" id="WP_283827172.1">
    <property type="nucleotide sequence ID" value="NZ_JASDDP010000010.1"/>
</dbReference>
<dbReference type="NCBIfam" id="NF002370">
    <property type="entry name" value="PRK01355.1"/>
    <property type="match status" value="1"/>
</dbReference>
<dbReference type="EMBL" id="JASDDP010000010">
    <property type="protein sequence ID" value="MDJ1645662.1"/>
    <property type="molecule type" value="Genomic_DNA"/>
</dbReference>
<comment type="caution">
    <text evidence="2">The sequence shown here is derived from an EMBL/GenBank/DDBJ whole genome shotgun (WGS) entry which is preliminary data.</text>
</comment>
<protein>
    <submittedName>
        <fullName evidence="2">FMN-dependent NADH-azoreductase</fullName>
        <ecNumber evidence="2">1.7.1.17</ecNumber>
    </submittedName>
</protein>
<accession>A0AAJ1PQU7</accession>
<sequence length="190" mass="21949">MKKVLVLKTSINAISITNTMLEKFLEIYKDKNSEDQIITLDLNDENLIPLTKNNFQDYFQFKKAEEYIQLLKEVDKIIICAPMYNFNIPVTLKIFFDMVAQAKKTFLYKYDGKNLSKGLLDHLSVQIISSQGAPIEWYEWADTSFYVSKMCEFLGMKISGIAKFAGAKIANFKFEEVDFVSLVKQDALNF</sequence>
<gene>
    <name evidence="2" type="ORF">QLQ80_00965</name>
</gene>
<dbReference type="EC" id="1.7.1.17" evidence="2"/>
<organism evidence="2 3">
    <name type="scientific">Mycoplasma phocimorsus</name>
    <dbReference type="NCBI Taxonomy" id="3045839"/>
    <lineage>
        <taxon>Bacteria</taxon>
        <taxon>Bacillati</taxon>
        <taxon>Mycoplasmatota</taxon>
        <taxon>Mollicutes</taxon>
        <taxon>Mycoplasmataceae</taxon>
        <taxon>Mycoplasma</taxon>
    </lineage>
</organism>
<dbReference type="InterPro" id="IPR003680">
    <property type="entry name" value="Flavodoxin_fold"/>
</dbReference>
<keyword evidence="3" id="KW-1185">Reference proteome</keyword>
<reference evidence="2" key="1">
    <citation type="submission" date="2023-05" db="EMBL/GenBank/DDBJ databases">
        <title>Mycoplasma phocimorsus sp. nov., isolated from Scandinavian patients with seal finger or septic arthritis after contact with seals.</title>
        <authorList>
            <person name="Skafte-Holm A."/>
            <person name="Pedersen T.R."/>
            <person name="Froelund M."/>
            <person name="Stegger M."/>
            <person name="Qvortrup K."/>
            <person name="Michaels D.L."/>
            <person name="Brown D.R."/>
            <person name="Jensen J.S."/>
        </authorList>
    </citation>
    <scope>NUCLEOTIDE SEQUENCE</scope>
    <source>
        <strain evidence="2">M5725</strain>
    </source>
</reference>
<evidence type="ECO:0000259" key="1">
    <source>
        <dbReference type="Pfam" id="PF02525"/>
    </source>
</evidence>
<evidence type="ECO:0000313" key="3">
    <source>
        <dbReference type="Proteomes" id="UP001224428"/>
    </source>
</evidence>
<evidence type="ECO:0000313" key="2">
    <source>
        <dbReference type="EMBL" id="MDJ1645662.1"/>
    </source>
</evidence>
<keyword evidence="2" id="KW-0560">Oxidoreductase</keyword>
<name>A0AAJ1PQU7_9MOLU</name>
<dbReference type="InterPro" id="IPR050104">
    <property type="entry name" value="FMN-dep_NADH:Q_OxRdtase_AzoR1"/>
</dbReference>
<feature type="domain" description="Flavodoxin-like fold" evidence="1">
    <location>
        <begin position="2"/>
        <end position="166"/>
    </location>
</feature>
<dbReference type="Pfam" id="PF02525">
    <property type="entry name" value="Flavodoxin_2"/>
    <property type="match status" value="1"/>
</dbReference>
<dbReference type="PANTHER" id="PTHR43741:SF4">
    <property type="entry name" value="FMN-DEPENDENT NADH:QUINONE OXIDOREDUCTASE"/>
    <property type="match status" value="1"/>
</dbReference>
<dbReference type="Proteomes" id="UP001224428">
    <property type="component" value="Unassembled WGS sequence"/>
</dbReference>
<dbReference type="GO" id="GO:0016491">
    <property type="term" value="F:oxidoreductase activity"/>
    <property type="evidence" value="ECO:0007669"/>
    <property type="project" value="UniProtKB-KW"/>
</dbReference>
<proteinExistence type="predicted"/>
<dbReference type="PANTHER" id="PTHR43741">
    <property type="entry name" value="FMN-DEPENDENT NADH-AZOREDUCTASE 1"/>
    <property type="match status" value="1"/>
</dbReference>
<dbReference type="SUPFAM" id="SSF52218">
    <property type="entry name" value="Flavoproteins"/>
    <property type="match status" value="1"/>
</dbReference>